<feature type="domain" description="Bacteriophage phiJL001 Gp84 C-terminal" evidence="1">
    <location>
        <begin position="184"/>
        <end position="260"/>
    </location>
</feature>
<proteinExistence type="predicted"/>
<dbReference type="InterPro" id="IPR011928">
    <property type="entry name" value="Phage_phiJL001_Gp84"/>
</dbReference>
<reference evidence="2 3" key="1">
    <citation type="submission" date="2019-09" db="EMBL/GenBank/DDBJ databases">
        <title>Arenimonas chukotkensis sp. nov., a bacterium isolated from Chukotka hot spring, Arctic region, Russia.</title>
        <authorList>
            <person name="Zayulina K.S."/>
            <person name="Prokofeva M.I."/>
            <person name="Elcheninov A.G."/>
            <person name="Novikov A."/>
            <person name="Kochetkova T.V."/>
            <person name="Kublanov I.V."/>
        </authorList>
    </citation>
    <scope>NUCLEOTIDE SEQUENCE [LARGE SCALE GENOMIC DNA]</scope>
    <source>
        <strain evidence="2 3">3729k</strain>
    </source>
</reference>
<dbReference type="Pfam" id="PF09356">
    <property type="entry name" value="Phage_BR0599"/>
    <property type="match status" value="1"/>
</dbReference>
<evidence type="ECO:0000313" key="2">
    <source>
        <dbReference type="EMBL" id="KAA2285423.1"/>
    </source>
</evidence>
<keyword evidence="3" id="KW-1185">Reference proteome</keyword>
<evidence type="ECO:0000259" key="1">
    <source>
        <dbReference type="Pfam" id="PF09356"/>
    </source>
</evidence>
<dbReference type="RefSeq" id="WP_149860250.1">
    <property type="nucleotide sequence ID" value="NZ_VUOD01000003.1"/>
</dbReference>
<reference evidence="2 3" key="2">
    <citation type="submission" date="2019-09" db="EMBL/GenBank/DDBJ databases">
        <authorList>
            <person name="Mazur A."/>
        </authorList>
    </citation>
    <scope>NUCLEOTIDE SEQUENCE [LARGE SCALE GENOMIC DNA]</scope>
    <source>
        <strain evidence="2 3">3729k</strain>
    </source>
</reference>
<comment type="caution">
    <text evidence="2">The sequence shown here is derived from an EMBL/GenBank/DDBJ whole genome shotgun (WGS) entry which is preliminary data.</text>
</comment>
<protein>
    <submittedName>
        <fullName evidence="2">DUF2163 domain-containing protein</fullName>
    </submittedName>
</protein>
<accession>A0A5B2ZCW2</accession>
<dbReference type="Pfam" id="PF09931">
    <property type="entry name" value="Phage_phiJL001_Gp84_N"/>
    <property type="match status" value="1"/>
</dbReference>
<dbReference type="Proteomes" id="UP000322165">
    <property type="component" value="Unassembled WGS sequence"/>
</dbReference>
<dbReference type="InterPro" id="IPR018964">
    <property type="entry name" value="Phage_phiJL001_Gp84_C"/>
</dbReference>
<sequence length="269" mass="29188">MTYDATERSADQGRPVELYTFHRDAKVYRFTSADRAVAVGGNTFLPRVIRRGSIEQGAELNRSGLKLSVPRDFEIAALYQAGAPSSRLALTLQQYHAGDGELAVLWSGAVLSCSFGVGSQAEISLEPSSVSMRRPGLRRTYQRQCPHVLYRCGVNADDHKVVATVTAVAGLQVSAAEFAGQPDGYWEGGYLEYEIETGVWERRFILGHTGTAVGVDLSPIGLSPSMTMNFYPGCDHSLATCDSKFNNAPGYGGMPYIPTKNPYGSDPVY</sequence>
<dbReference type="AlphaFoldDB" id="A0A5B2ZCW2"/>
<gene>
    <name evidence="2" type="ORF">F0415_05790</name>
</gene>
<dbReference type="EMBL" id="VUOD01000003">
    <property type="protein sequence ID" value="KAA2285423.1"/>
    <property type="molecule type" value="Genomic_DNA"/>
</dbReference>
<evidence type="ECO:0000313" key="3">
    <source>
        <dbReference type="Proteomes" id="UP000322165"/>
    </source>
</evidence>
<organism evidence="2 3">
    <name type="scientific">Arenimonas fontis</name>
    <dbReference type="NCBI Taxonomy" id="2608255"/>
    <lineage>
        <taxon>Bacteria</taxon>
        <taxon>Pseudomonadati</taxon>
        <taxon>Pseudomonadota</taxon>
        <taxon>Gammaproteobacteria</taxon>
        <taxon>Lysobacterales</taxon>
        <taxon>Lysobacteraceae</taxon>
        <taxon>Arenimonas</taxon>
    </lineage>
</organism>
<name>A0A5B2ZCW2_9GAMM</name>
<dbReference type="NCBIfam" id="TIGR02218">
    <property type="entry name" value="phg_TIGR02218"/>
    <property type="match status" value="1"/>
</dbReference>